<evidence type="ECO:0000313" key="1">
    <source>
        <dbReference type="EMBL" id="KEI71193.1"/>
    </source>
</evidence>
<evidence type="ECO:0000313" key="2">
    <source>
        <dbReference type="Proteomes" id="UP000027997"/>
    </source>
</evidence>
<organism evidence="1 2">
    <name type="scientific">Endozoicomonas elysicola</name>
    <dbReference type="NCBI Taxonomy" id="305900"/>
    <lineage>
        <taxon>Bacteria</taxon>
        <taxon>Pseudomonadati</taxon>
        <taxon>Pseudomonadota</taxon>
        <taxon>Gammaproteobacteria</taxon>
        <taxon>Oceanospirillales</taxon>
        <taxon>Endozoicomonadaceae</taxon>
        <taxon>Endozoicomonas</taxon>
    </lineage>
</organism>
<dbReference type="AlphaFoldDB" id="A0A081KAL7"/>
<reference evidence="1 2" key="1">
    <citation type="submission" date="2014-06" db="EMBL/GenBank/DDBJ databases">
        <title>Whole Genome Sequences of Three Symbiotic Endozoicomonas Bacteria.</title>
        <authorList>
            <person name="Neave M.J."/>
            <person name="Apprill A."/>
            <person name="Voolstra C.R."/>
        </authorList>
    </citation>
    <scope>NUCLEOTIDE SEQUENCE [LARGE SCALE GENOMIC DNA]</scope>
    <source>
        <strain evidence="1 2">DSM 22380</strain>
    </source>
</reference>
<proteinExistence type="predicted"/>
<keyword evidence="2" id="KW-1185">Reference proteome</keyword>
<dbReference type="Proteomes" id="UP000027997">
    <property type="component" value="Unassembled WGS sequence"/>
</dbReference>
<name>A0A081KAL7_9GAMM</name>
<accession>A0A081KAL7</accession>
<comment type="caution">
    <text evidence="1">The sequence shown here is derived from an EMBL/GenBank/DDBJ whole genome shotgun (WGS) entry which is preliminary data.</text>
</comment>
<dbReference type="RefSeq" id="WP_020582757.1">
    <property type="nucleotide sequence ID" value="NZ_JOJP01000001.1"/>
</dbReference>
<sequence>MMSADIPPKDRPEWIEMARGQHPMKKYVLQLQIDRISKKMEANEMTIEEGVDYLYEYFSKYPKGFRSDLEEVFKSW</sequence>
<dbReference type="EMBL" id="JOJP01000001">
    <property type="protein sequence ID" value="KEI71193.1"/>
    <property type="molecule type" value="Genomic_DNA"/>
</dbReference>
<gene>
    <name evidence="1" type="ORF">GV64_10975</name>
</gene>
<protein>
    <submittedName>
        <fullName evidence="1">Uncharacterized protein</fullName>
    </submittedName>
</protein>